<dbReference type="CDD" id="cd07960">
    <property type="entry name" value="Anticodon_Ia_Ile_BEm"/>
    <property type="match status" value="1"/>
</dbReference>
<dbReference type="InterPro" id="IPR002300">
    <property type="entry name" value="aa-tRNA-synth_Ia"/>
</dbReference>
<feature type="domain" description="Methionyl/Valyl/Leucyl/Isoleucyl-tRNA synthetase anticodon-binding" evidence="15">
    <location>
        <begin position="1183"/>
        <end position="1273"/>
    </location>
</feature>
<dbReference type="EC" id="6.1.1.5" evidence="3"/>
<dbReference type="PRINTS" id="PR00984">
    <property type="entry name" value="TRNASYNTHILE"/>
</dbReference>
<feature type="compositionally biased region" description="Acidic residues" evidence="13">
    <location>
        <begin position="316"/>
        <end position="326"/>
    </location>
</feature>
<evidence type="ECO:0000256" key="1">
    <source>
        <dbReference type="ARBA" id="ARBA00004173"/>
    </source>
</evidence>
<evidence type="ECO:0000313" key="16">
    <source>
        <dbReference type="EMBL" id="OWP05219.1"/>
    </source>
</evidence>
<dbReference type="Proteomes" id="UP000242519">
    <property type="component" value="Unassembled WGS sequence"/>
</dbReference>
<dbReference type="Pfam" id="PF03676">
    <property type="entry name" value="PHAF1"/>
    <property type="match status" value="2"/>
</dbReference>
<dbReference type="InterPro" id="IPR013155">
    <property type="entry name" value="M/V/L/I-tRNA-synth_anticd-bd"/>
</dbReference>
<dbReference type="NCBIfam" id="TIGR00392">
    <property type="entry name" value="ileS"/>
    <property type="match status" value="1"/>
</dbReference>
<dbReference type="GO" id="GO:0005524">
    <property type="term" value="F:ATP binding"/>
    <property type="evidence" value="ECO:0007669"/>
    <property type="project" value="UniProtKB-KW"/>
</dbReference>
<evidence type="ECO:0000256" key="10">
    <source>
        <dbReference type="ARBA" id="ARBA00048359"/>
    </source>
</evidence>
<protein>
    <recommendedName>
        <fullName evidence="11">Isoleucine--tRNA ligase, mitochondrial</fullName>
        <ecNumber evidence="3">6.1.1.5</ecNumber>
    </recommendedName>
    <alternativeName>
        <fullName evidence="9">Isoleucyl-tRNA synthetase</fullName>
    </alternativeName>
</protein>
<evidence type="ECO:0000256" key="9">
    <source>
        <dbReference type="ARBA" id="ARBA00032665"/>
    </source>
</evidence>
<feature type="compositionally biased region" description="Basic and acidic residues" evidence="13">
    <location>
        <begin position="271"/>
        <end position="301"/>
    </location>
</feature>
<dbReference type="OrthoDB" id="10264412at2759"/>
<evidence type="ECO:0000259" key="14">
    <source>
        <dbReference type="Pfam" id="PF00133"/>
    </source>
</evidence>
<evidence type="ECO:0000256" key="5">
    <source>
        <dbReference type="ARBA" id="ARBA00022741"/>
    </source>
</evidence>
<evidence type="ECO:0000256" key="13">
    <source>
        <dbReference type="SAM" id="MobiDB-lite"/>
    </source>
</evidence>
<dbReference type="Gene3D" id="3.90.740.10">
    <property type="entry name" value="Valyl/Leucyl/Isoleucyl-tRNA synthetase, editing domain"/>
    <property type="match status" value="1"/>
</dbReference>
<evidence type="ECO:0000256" key="8">
    <source>
        <dbReference type="ARBA" id="ARBA00023146"/>
    </source>
</evidence>
<dbReference type="InterPro" id="IPR005373">
    <property type="entry name" value="PHAF1"/>
</dbReference>
<dbReference type="FunFam" id="3.40.50.620:FF:000111">
    <property type="entry name" value="Mitochondrial isoleucyl-tRNA synthetase"/>
    <property type="match status" value="1"/>
</dbReference>
<dbReference type="Pfam" id="PF00133">
    <property type="entry name" value="tRNA-synt_1"/>
    <property type="match status" value="1"/>
</dbReference>
<evidence type="ECO:0000313" key="17">
    <source>
        <dbReference type="Proteomes" id="UP000242519"/>
    </source>
</evidence>
<dbReference type="GO" id="GO:0006428">
    <property type="term" value="P:isoleucyl-tRNA aminoacylation"/>
    <property type="evidence" value="ECO:0007669"/>
    <property type="project" value="InterPro"/>
</dbReference>
<dbReference type="SUPFAM" id="SSF52374">
    <property type="entry name" value="Nucleotidylyl transferase"/>
    <property type="match status" value="1"/>
</dbReference>
<dbReference type="GO" id="GO:0032543">
    <property type="term" value="P:mitochondrial translation"/>
    <property type="evidence" value="ECO:0007669"/>
    <property type="project" value="TreeGrafter"/>
</dbReference>
<feature type="region of interest" description="Disordered" evidence="13">
    <location>
        <begin position="357"/>
        <end position="378"/>
    </location>
</feature>
<comment type="subcellular location">
    <subcellularLocation>
        <location evidence="1">Mitochondrion</location>
    </subcellularLocation>
</comment>
<dbReference type="PROSITE" id="PS00178">
    <property type="entry name" value="AA_TRNA_LIGASE_I"/>
    <property type="match status" value="1"/>
</dbReference>
<dbReference type="FunCoup" id="A0A218ZAX9">
    <property type="interactions" value="692"/>
</dbReference>
<dbReference type="PANTHER" id="PTHR42765:SF1">
    <property type="entry name" value="ISOLEUCINE--TRNA LIGASE, MITOCHONDRIAL"/>
    <property type="match status" value="1"/>
</dbReference>
<dbReference type="EMBL" id="MZNU01000076">
    <property type="protein sequence ID" value="OWP05219.1"/>
    <property type="molecule type" value="Genomic_DNA"/>
</dbReference>
<dbReference type="InterPro" id="IPR001412">
    <property type="entry name" value="aa-tRNA-synth_I_CS"/>
</dbReference>
<organism evidence="16 17">
    <name type="scientific">Diplocarpon coronariae</name>
    <dbReference type="NCBI Taxonomy" id="2795749"/>
    <lineage>
        <taxon>Eukaryota</taxon>
        <taxon>Fungi</taxon>
        <taxon>Dikarya</taxon>
        <taxon>Ascomycota</taxon>
        <taxon>Pezizomycotina</taxon>
        <taxon>Leotiomycetes</taxon>
        <taxon>Helotiales</taxon>
        <taxon>Drepanopezizaceae</taxon>
        <taxon>Diplocarpon</taxon>
    </lineage>
</organism>
<evidence type="ECO:0000256" key="2">
    <source>
        <dbReference type="ARBA" id="ARBA00005594"/>
    </source>
</evidence>
<dbReference type="GO" id="GO:0002161">
    <property type="term" value="F:aminoacyl-tRNA deacylase activity"/>
    <property type="evidence" value="ECO:0007669"/>
    <property type="project" value="InterPro"/>
</dbReference>
<dbReference type="GO" id="GO:0005739">
    <property type="term" value="C:mitochondrion"/>
    <property type="evidence" value="ECO:0007669"/>
    <property type="project" value="UniProtKB-SubCell"/>
</dbReference>
<name>A0A218ZAX9_9HELO</name>
<keyword evidence="8 12" id="KW-0030">Aminoacyl-tRNA synthetase</keyword>
<gene>
    <name evidence="16" type="ORF">B2J93_7961</name>
</gene>
<keyword evidence="4 12" id="KW-0436">Ligase</keyword>
<evidence type="ECO:0000256" key="12">
    <source>
        <dbReference type="RuleBase" id="RU363035"/>
    </source>
</evidence>
<dbReference type="PANTHER" id="PTHR42765">
    <property type="entry name" value="SOLEUCYL-TRNA SYNTHETASE"/>
    <property type="match status" value="1"/>
</dbReference>
<dbReference type="Gene3D" id="3.40.50.620">
    <property type="entry name" value="HUPs"/>
    <property type="match status" value="2"/>
</dbReference>
<dbReference type="InterPro" id="IPR014729">
    <property type="entry name" value="Rossmann-like_a/b/a_fold"/>
</dbReference>
<evidence type="ECO:0000256" key="6">
    <source>
        <dbReference type="ARBA" id="ARBA00022840"/>
    </source>
</evidence>
<dbReference type="InterPro" id="IPR009008">
    <property type="entry name" value="Val/Leu/Ile-tRNA-synth_edit"/>
</dbReference>
<dbReference type="GO" id="GO:0000049">
    <property type="term" value="F:tRNA binding"/>
    <property type="evidence" value="ECO:0007669"/>
    <property type="project" value="InterPro"/>
</dbReference>
<dbReference type="InterPro" id="IPR033708">
    <property type="entry name" value="Anticodon_Ile_BEm"/>
</dbReference>
<reference evidence="16 17" key="1">
    <citation type="submission" date="2017-04" db="EMBL/GenBank/DDBJ databases">
        <title>Draft genome sequence of Marssonina coronaria NL1: causal agent of apple blotch.</title>
        <authorList>
            <person name="Cheng Q."/>
        </authorList>
    </citation>
    <scope>NUCLEOTIDE SEQUENCE [LARGE SCALE GENOMIC DNA]</scope>
    <source>
        <strain evidence="16 17">NL1</strain>
    </source>
</reference>
<keyword evidence="5 12" id="KW-0547">Nucleotide-binding</keyword>
<dbReference type="SUPFAM" id="SSF50677">
    <property type="entry name" value="ValRS/IleRS/LeuRS editing domain"/>
    <property type="match status" value="1"/>
</dbReference>
<dbReference type="GO" id="GO:0004822">
    <property type="term" value="F:isoleucine-tRNA ligase activity"/>
    <property type="evidence" value="ECO:0007669"/>
    <property type="project" value="UniProtKB-EC"/>
</dbReference>
<comment type="caution">
    <text evidence="16">The sequence shown here is derived from an EMBL/GenBank/DDBJ whole genome shotgun (WGS) entry which is preliminary data.</text>
</comment>
<dbReference type="InterPro" id="IPR050081">
    <property type="entry name" value="Ile-tRNA_ligase"/>
</dbReference>
<accession>A0A218ZAX9</accession>
<proteinExistence type="inferred from homology"/>
<keyword evidence="7 12" id="KW-0648">Protein biosynthesis</keyword>
<evidence type="ECO:0000256" key="7">
    <source>
        <dbReference type="ARBA" id="ARBA00022917"/>
    </source>
</evidence>
<evidence type="ECO:0000256" key="4">
    <source>
        <dbReference type="ARBA" id="ARBA00022598"/>
    </source>
</evidence>
<dbReference type="STRING" id="503106.A0A218ZAX9"/>
<feature type="domain" description="Aminoacyl-tRNA synthetase class Ia" evidence="14">
    <location>
        <begin position="522"/>
        <end position="1139"/>
    </location>
</feature>
<dbReference type="InterPro" id="IPR002301">
    <property type="entry name" value="Ile-tRNA-ligase"/>
</dbReference>
<feature type="region of interest" description="Disordered" evidence="13">
    <location>
        <begin position="271"/>
        <end position="328"/>
    </location>
</feature>
<comment type="similarity">
    <text evidence="2 12">Belongs to the class-I aminoacyl-tRNA synthetase family.</text>
</comment>
<evidence type="ECO:0000256" key="11">
    <source>
        <dbReference type="ARBA" id="ARBA00068280"/>
    </source>
</evidence>
<comment type="catalytic activity">
    <reaction evidence="10">
        <text>tRNA(Ile) + L-isoleucine + ATP = L-isoleucyl-tRNA(Ile) + AMP + diphosphate</text>
        <dbReference type="Rhea" id="RHEA:11060"/>
        <dbReference type="Rhea" id="RHEA-COMP:9666"/>
        <dbReference type="Rhea" id="RHEA-COMP:9695"/>
        <dbReference type="ChEBI" id="CHEBI:30616"/>
        <dbReference type="ChEBI" id="CHEBI:33019"/>
        <dbReference type="ChEBI" id="CHEBI:58045"/>
        <dbReference type="ChEBI" id="CHEBI:78442"/>
        <dbReference type="ChEBI" id="CHEBI:78528"/>
        <dbReference type="ChEBI" id="CHEBI:456215"/>
        <dbReference type="EC" id="6.1.1.5"/>
    </reaction>
</comment>
<keyword evidence="6 12" id="KW-0067">ATP-binding</keyword>
<dbReference type="Gene3D" id="1.10.730.20">
    <property type="match status" value="1"/>
</dbReference>
<evidence type="ECO:0000256" key="3">
    <source>
        <dbReference type="ARBA" id="ARBA00013165"/>
    </source>
</evidence>
<dbReference type="InterPro" id="IPR009080">
    <property type="entry name" value="tRNAsynth_Ia_anticodon-bd"/>
</dbReference>
<evidence type="ECO:0000259" key="15">
    <source>
        <dbReference type="Pfam" id="PF08264"/>
    </source>
</evidence>
<dbReference type="InParanoid" id="A0A218ZAX9"/>
<keyword evidence="17" id="KW-1185">Reference proteome</keyword>
<dbReference type="Pfam" id="PF08264">
    <property type="entry name" value="Anticodon_1"/>
    <property type="match status" value="1"/>
</dbReference>
<dbReference type="SUPFAM" id="SSF47323">
    <property type="entry name" value="Anticodon-binding domain of a subclass of class I aminoacyl-tRNA synthetases"/>
    <property type="match status" value="1"/>
</dbReference>
<sequence length="1444" mass="160599">MSHFVAQVYPGQALGFMVLGATLHDILTRLKAEPQRFPKLDLVYDQAFPVTEPVIVNLPSNGIRLRFDGPGQRLRLIEVLDFTKSQLTYKDKDVLRQGTNTPTVSGQVDSLSGPTFRHVYNRLLGPTFPGEYIGPEPGDEAGMGLYVLSYPGIAFSFPLSSTSWSPRKDFVTLLSSSASHPAASMAIFRGDSWPDARDRLYLQTIDPRDTFTALVKAREPVPDEIRLIRIFGEGQLELVRSDNIPPFWIKLGLTSPQELVATLGPPDAIYRKNDQRMSIHRVRPESRTHGRSESSDMRLQDDSTDTDQSSAHTTTDDSEEEDEDGEVAGSVSGECFYNYFYHGFDVLLSNPTTPSQCPPSKQFLKRRSEPGGITSSDTSSRLVATKVILHGNVPGSYPFNRHRRCRWEILYLVPKKGQEVVDSETPFKEVEQRLHDEWKSIYQNAEEAKARQRGMVLNRDWGDSPGSSCELLGGWEDSIGGKRTDPAGTEDFRGLGNTTLFGFPGLVFEVLKNGTAQSRKPSHSGKPFVLHDGPPYANGSLHIGHALNKILKDIILRHKVQEGRRVVYVPGWDCHGLPIEIKALEQYLENSRDGETVLDSIGVRRAARSLATKTVKEQMIGFREWGVMADWDNAWKTMDKMFEIKQLRVFQEMVKKGLIFRRYKPVYWSPSSKTALAEAELEYKEDHVSTAAYVKFPLTSVPDALDAKLPEGATLSAVIWTTTPWTLPANRALAVHSELEYSVVKLGSELLLVASTRLPHLAPLLFGENPVEVFLKDILGGELEGSQYINVLRGNISEPQPIIHADFVSADSGSGLVHLAPGHGMDDYEACTKLGIQAAAPVDDFGCFTAAAFPDDPQVLESKSVLDGGSLEVLELLGDKVLTTHKYKHKYPYDWRTKLPVIIRATEQWFADVGHVKYDALKRTKQAVFIPESGRARLESFVKGRSEWCISRQRAWGVPIPALYNENGVAVLTDASVAHIISVIDERGIDAWWTDAADDSAWIAPGMSGSYIRGKDTMDVWFDSGTSWTQTEEQADVYLEGTDQHRGWFQSSLLTHTSASGQDGPPFKYLITHGFTLDENGKKMSKSIGNTIAPSQIIDGSLLPPVKVRKKGGAPVSQALGPDALRLWVASSDYTRDVVIGQPVLLSNHNALVKYRMTIKMLLGSLQYAREPKTVSSTLDCIALSQLCDVLEKVDIAYQSFEFYKGVSLITKYINTELSAFYLEAMKDRLYCANEIGVVPEILQGLLAMLAPITPHLVEEAWDHRPEWMQGATIKEANHDNAECMGLHPARCNLARLREQLQPSPDTDWKDLALVKSFHWLWAASAAIKSAQEIARVEKVIGQSLESSVVLHVPAEAKNVYAMYVDEMASIFVVSSAEFTTLPLSADRYASAKWRYIQEFDTLGGKATAVVLPPKEFKCPRCWRYVAPVDGELCGRCEKVVSDL</sequence>